<evidence type="ECO:0000256" key="2">
    <source>
        <dbReference type="ARBA" id="ARBA00005156"/>
    </source>
</evidence>
<keyword evidence="9" id="KW-0408">Iron</keyword>
<evidence type="ECO:0000256" key="9">
    <source>
        <dbReference type="ARBA" id="ARBA00023004"/>
    </source>
</evidence>
<keyword evidence="10" id="KW-0411">Iron-sulfur</keyword>
<keyword evidence="7" id="KW-0949">S-adenosyl-L-methionine</keyword>
<dbReference type="Gene3D" id="3.40.50.11860">
    <property type="entry name" value="Diphthamide synthesis DPH1/DPH2 domain 3"/>
    <property type="match status" value="1"/>
</dbReference>
<reference evidence="16 17" key="1">
    <citation type="journal article" date="2016" name="PLoS Pathog.">
        <title>Biosynthesis of antibiotic leucinostatins in bio-control fungus Purpureocillium lilacinum and their inhibition on phytophthora revealed by genome mining.</title>
        <authorList>
            <person name="Wang G."/>
            <person name="Liu Z."/>
            <person name="Lin R."/>
            <person name="Li E."/>
            <person name="Mao Z."/>
            <person name="Ling J."/>
            <person name="Yang Y."/>
            <person name="Yin W.B."/>
            <person name="Xie B."/>
        </authorList>
    </citation>
    <scope>NUCLEOTIDE SEQUENCE [LARGE SCALE GENOMIC DNA]</scope>
    <source>
        <strain evidence="16">170</strain>
    </source>
</reference>
<dbReference type="GO" id="GO:0017183">
    <property type="term" value="P:protein histidyl modification to diphthamide"/>
    <property type="evidence" value="ECO:0007669"/>
    <property type="project" value="UniProtKB-UniPathway"/>
</dbReference>
<evidence type="ECO:0000256" key="11">
    <source>
        <dbReference type="ARBA" id="ARBA00031690"/>
    </source>
</evidence>
<organism evidence="16 17">
    <name type="scientific">Pochonia chlamydosporia 170</name>
    <dbReference type="NCBI Taxonomy" id="1380566"/>
    <lineage>
        <taxon>Eukaryota</taxon>
        <taxon>Fungi</taxon>
        <taxon>Dikarya</taxon>
        <taxon>Ascomycota</taxon>
        <taxon>Pezizomycotina</taxon>
        <taxon>Sordariomycetes</taxon>
        <taxon>Hypocreomycetidae</taxon>
        <taxon>Hypocreales</taxon>
        <taxon>Clavicipitaceae</taxon>
        <taxon>Pochonia</taxon>
    </lineage>
</organism>
<evidence type="ECO:0000256" key="14">
    <source>
        <dbReference type="ARBA" id="ARBA00048403"/>
    </source>
</evidence>
<comment type="pathway">
    <text evidence="2">Protein modification; peptidyl-diphthamide biosynthesis.</text>
</comment>
<dbReference type="InterPro" id="IPR042265">
    <property type="entry name" value="DPH1/DPH2_3"/>
</dbReference>
<dbReference type="InterPro" id="IPR042263">
    <property type="entry name" value="DPH1/DPH2_1"/>
</dbReference>
<dbReference type="OrthoDB" id="1649088at2759"/>
<evidence type="ECO:0000256" key="3">
    <source>
        <dbReference type="ARBA" id="ARBA00010173"/>
    </source>
</evidence>
<dbReference type="NCBIfam" id="TIGR00322">
    <property type="entry name" value="diphth2_R"/>
    <property type="match status" value="1"/>
</dbReference>
<feature type="compositionally biased region" description="Polar residues" evidence="15">
    <location>
        <begin position="28"/>
        <end position="39"/>
    </location>
</feature>
<name>A0A179G941_METCM</name>
<evidence type="ECO:0000256" key="12">
    <source>
        <dbReference type="ARBA" id="ARBA00032574"/>
    </source>
</evidence>
<protein>
    <recommendedName>
        <fullName evidence="5">2-(3-amino-3-carboxypropyl)histidine synthase subunit 1</fullName>
        <ecNumber evidence="4">2.5.1.108</ecNumber>
    </recommendedName>
    <alternativeName>
        <fullName evidence="12">Diphthamide biosynthesis protein 1</fullName>
    </alternativeName>
    <alternativeName>
        <fullName evidence="13">Diphtheria toxin resistance protein 1</fullName>
    </alternativeName>
    <alternativeName>
        <fullName evidence="11">S-adenosyl-L-methionine:L-histidine 3-amino-3-carboxypropyltransferase 1</fullName>
    </alternativeName>
</protein>
<evidence type="ECO:0000256" key="8">
    <source>
        <dbReference type="ARBA" id="ARBA00022723"/>
    </source>
</evidence>
<dbReference type="InterPro" id="IPR042264">
    <property type="entry name" value="DPH1/DPH2_2"/>
</dbReference>
<dbReference type="SFLD" id="SFLDS00032">
    <property type="entry name" value="Radical_SAM_3-amino-3-carboxyp"/>
    <property type="match status" value="1"/>
</dbReference>
<keyword evidence="8" id="KW-0479">Metal-binding</keyword>
<accession>A0A179G941</accession>
<comment type="similarity">
    <text evidence="3">Belongs to the DPH1/DPH2 family. DPH1 subfamily.</text>
</comment>
<evidence type="ECO:0000256" key="7">
    <source>
        <dbReference type="ARBA" id="ARBA00022691"/>
    </source>
</evidence>
<evidence type="ECO:0000256" key="4">
    <source>
        <dbReference type="ARBA" id="ARBA00012221"/>
    </source>
</evidence>
<comment type="caution">
    <text evidence="16">The sequence shown here is derived from an EMBL/GenBank/DDBJ whole genome shotgun (WGS) entry which is preliminary data.</text>
</comment>
<dbReference type="UniPathway" id="UPA00559"/>
<dbReference type="Pfam" id="PF01866">
    <property type="entry name" value="Diphthamide_syn"/>
    <property type="match status" value="1"/>
</dbReference>
<evidence type="ECO:0000256" key="13">
    <source>
        <dbReference type="ARBA" id="ARBA00032789"/>
    </source>
</evidence>
<evidence type="ECO:0000256" key="6">
    <source>
        <dbReference type="ARBA" id="ARBA00022679"/>
    </source>
</evidence>
<comment type="catalytic activity">
    <reaction evidence="14">
        <text>L-histidyl-[translation elongation factor 2] + S-adenosyl-L-methionine = 2-[(3S)-amino-3-carboxypropyl]-L-histidyl-[translation elongation factor 2] + S-methyl-5'-thioadenosine + H(+)</text>
        <dbReference type="Rhea" id="RHEA:36783"/>
        <dbReference type="Rhea" id="RHEA-COMP:9748"/>
        <dbReference type="Rhea" id="RHEA-COMP:9749"/>
        <dbReference type="ChEBI" id="CHEBI:15378"/>
        <dbReference type="ChEBI" id="CHEBI:17509"/>
        <dbReference type="ChEBI" id="CHEBI:29979"/>
        <dbReference type="ChEBI" id="CHEBI:59789"/>
        <dbReference type="ChEBI" id="CHEBI:73995"/>
        <dbReference type="EC" id="2.5.1.108"/>
    </reaction>
</comment>
<dbReference type="FunFam" id="3.40.50.11850:FF:000001">
    <property type="entry name" value="2-(3-amino-3-carboxypropyl)histidine synthase subunit 1"/>
    <property type="match status" value="1"/>
</dbReference>
<dbReference type="EC" id="2.5.1.108" evidence="4"/>
<dbReference type="GO" id="GO:0046872">
    <property type="term" value="F:metal ion binding"/>
    <property type="evidence" value="ECO:0007669"/>
    <property type="project" value="UniProtKB-KW"/>
</dbReference>
<dbReference type="PANTHER" id="PTHR10762">
    <property type="entry name" value="DIPHTHAMIDE BIOSYNTHESIS PROTEIN"/>
    <property type="match status" value="1"/>
</dbReference>
<dbReference type="FunFam" id="3.40.50.11860:FF:000002">
    <property type="entry name" value="2-(3-amino-3-carboxypropyl)histidine synthase subunit 1"/>
    <property type="match status" value="1"/>
</dbReference>
<dbReference type="Gene3D" id="3.40.50.11850">
    <property type="entry name" value="Diphthamide synthesis DPH1/DPH2 domain 2"/>
    <property type="match status" value="1"/>
</dbReference>
<comment type="cofactor">
    <cofactor evidence="1">
        <name>[4Fe-4S] cluster</name>
        <dbReference type="ChEBI" id="CHEBI:49883"/>
    </cofactor>
</comment>
<evidence type="ECO:0000313" key="17">
    <source>
        <dbReference type="Proteomes" id="UP000078397"/>
    </source>
</evidence>
<dbReference type="FunFam" id="3.40.50.11840:FF:000001">
    <property type="entry name" value="2-(3-amino-3-carboxypropyl)histidine synthase subunit 1"/>
    <property type="match status" value="1"/>
</dbReference>
<dbReference type="InterPro" id="IPR016435">
    <property type="entry name" value="DPH1/DPH2"/>
</dbReference>
<dbReference type="EMBL" id="LSBJ02000001">
    <property type="protein sequence ID" value="OAQ74326.1"/>
    <property type="molecule type" value="Genomic_DNA"/>
</dbReference>
<gene>
    <name evidence="16" type="ORF">VFPPC_01858</name>
</gene>
<dbReference type="Gene3D" id="3.40.50.11840">
    <property type="entry name" value="Diphthamide synthesis DPH1/DPH2 domain 1"/>
    <property type="match status" value="1"/>
</dbReference>
<dbReference type="PANTHER" id="PTHR10762:SF1">
    <property type="entry name" value="2-(3-AMINO-3-CARBOXYPROPYL)HISTIDINE SYNTHASE SUBUNIT 1"/>
    <property type="match status" value="1"/>
</dbReference>
<dbReference type="GO" id="GO:0120513">
    <property type="term" value="C:2-(3-amino-3-carboxypropyl)histidine synthase complex"/>
    <property type="evidence" value="ECO:0007669"/>
    <property type="project" value="EnsemblFungi"/>
</dbReference>
<evidence type="ECO:0000256" key="1">
    <source>
        <dbReference type="ARBA" id="ARBA00001966"/>
    </source>
</evidence>
<dbReference type="STRING" id="1380566.A0A179G941"/>
<dbReference type="GO" id="GO:0090560">
    <property type="term" value="F:2-(3-amino-3-carboxypropyl)histidine synthase activity"/>
    <property type="evidence" value="ECO:0007669"/>
    <property type="project" value="UniProtKB-EC"/>
</dbReference>
<keyword evidence="17" id="KW-1185">Reference proteome</keyword>
<dbReference type="Proteomes" id="UP000078397">
    <property type="component" value="Unassembled WGS sequence"/>
</dbReference>
<dbReference type="RefSeq" id="XP_018150409.1">
    <property type="nucleotide sequence ID" value="XM_018281615.1"/>
</dbReference>
<dbReference type="GO" id="GO:0051539">
    <property type="term" value="F:4 iron, 4 sulfur cluster binding"/>
    <property type="evidence" value="ECO:0007669"/>
    <property type="project" value="EnsemblFungi"/>
</dbReference>
<dbReference type="AlphaFoldDB" id="A0A179G941"/>
<evidence type="ECO:0000313" key="16">
    <source>
        <dbReference type="EMBL" id="OAQ74326.1"/>
    </source>
</evidence>
<sequence length="452" mass="49952">MEDDRAQVDLGIAADIEEAQLAQAHEQPANTDTSHGTTKQPKKRFVGRRAAAEAAAKNTTSTDGESGPVQAAKPKRAPRLLNRVPREILEDEALKEAIALLPANYSFEIPKTIHRIRTSGAKKVALQMPEGLLLFATTISDILTQFCPGIETLIMGDVTYGACCIDDYTARALGCDLLVHYAHSCLIPVDVTKIKTLYVFVDISIDTNHLLASLERNFATGKTIAVVGTIQFNATIHGVRSNLEAAGFKVLVPQIAPLSKGEILGCTSPRLRDEDAVDMILYLGDGRFHLESIMIHNPSIPAYRYDPYSRKLTRETYGHDEMQSLRRSAIHTAKGAKRWGLILGSLGRQGNPHTMALIERRLREMGIPWVNLLLSEIFPGKLAMMSDVECWVQVACPRLSIDWGYAFPRPLLTPYEALVALGVKEEWDKRGVYPMDYYGKEGLGRTRALEAS</sequence>
<proteinExistence type="inferred from homology"/>
<evidence type="ECO:0000256" key="15">
    <source>
        <dbReference type="SAM" id="MobiDB-lite"/>
    </source>
</evidence>
<evidence type="ECO:0000256" key="5">
    <source>
        <dbReference type="ARBA" id="ARBA00021915"/>
    </source>
</evidence>
<dbReference type="KEGG" id="pchm:VFPPC_01858"/>
<keyword evidence="6" id="KW-0808">Transferase</keyword>
<feature type="region of interest" description="Disordered" evidence="15">
    <location>
        <begin position="20"/>
        <end position="77"/>
    </location>
</feature>
<evidence type="ECO:0000256" key="10">
    <source>
        <dbReference type="ARBA" id="ARBA00023014"/>
    </source>
</evidence>
<dbReference type="GeneID" id="28845609"/>